<accession>A0AAW2HFA2</accession>
<reference evidence="1" key="1">
    <citation type="journal article" date="2024" name="Gigascience">
        <title>Chromosome-level genome of the poultry shaft louse Menopon gallinae provides insight into the host-switching and adaptive evolution of parasitic lice.</title>
        <authorList>
            <person name="Xu Y."/>
            <person name="Ma L."/>
            <person name="Liu S."/>
            <person name="Liang Y."/>
            <person name="Liu Q."/>
            <person name="He Z."/>
            <person name="Tian L."/>
            <person name="Duan Y."/>
            <person name="Cai W."/>
            <person name="Li H."/>
            <person name="Song F."/>
        </authorList>
    </citation>
    <scope>NUCLEOTIDE SEQUENCE</scope>
    <source>
        <strain evidence="1">Cailab_2023a</strain>
    </source>
</reference>
<comment type="caution">
    <text evidence="1">The sequence shown here is derived from an EMBL/GenBank/DDBJ whole genome shotgun (WGS) entry which is preliminary data.</text>
</comment>
<evidence type="ECO:0000313" key="1">
    <source>
        <dbReference type="EMBL" id="KAL0268440.1"/>
    </source>
</evidence>
<dbReference type="AlphaFoldDB" id="A0AAW2HFA2"/>
<name>A0AAW2HFA2_9NEOP</name>
<dbReference type="EMBL" id="JARGDH010000005">
    <property type="protein sequence ID" value="KAL0268440.1"/>
    <property type="molecule type" value="Genomic_DNA"/>
</dbReference>
<organism evidence="1">
    <name type="scientific">Menopon gallinae</name>
    <name type="common">poultry shaft louse</name>
    <dbReference type="NCBI Taxonomy" id="328185"/>
    <lineage>
        <taxon>Eukaryota</taxon>
        <taxon>Metazoa</taxon>
        <taxon>Ecdysozoa</taxon>
        <taxon>Arthropoda</taxon>
        <taxon>Hexapoda</taxon>
        <taxon>Insecta</taxon>
        <taxon>Pterygota</taxon>
        <taxon>Neoptera</taxon>
        <taxon>Paraneoptera</taxon>
        <taxon>Psocodea</taxon>
        <taxon>Troctomorpha</taxon>
        <taxon>Phthiraptera</taxon>
        <taxon>Amblycera</taxon>
        <taxon>Menoponidae</taxon>
        <taxon>Menopon</taxon>
    </lineage>
</organism>
<proteinExistence type="predicted"/>
<sequence>MREKFQDIQLLEKFMAQVPREEIRFQEERLFANYLRCSGAISESACLERLACELHSAEGASMPVETNVMAIITNEILSNKYVAESIKSRIIRAVQRGRSNGSCLVYKCPELAKLMDNAKNHT</sequence>
<protein>
    <submittedName>
        <fullName evidence="1">Uncharacterized protein</fullName>
    </submittedName>
</protein>
<gene>
    <name evidence="1" type="ORF">PYX00_010391</name>
</gene>